<sequence>MRPQNSWRPYAPAEWPVCTPAESLDSRRLCRLLSSAPAQDFLRSPSIRKIPAVHPRMGPHREKVAVMQPAIQQVIRALAEDGRAGAIGIAEHAVDSYLAGAPSDGDRVLSRDILVRDLASLRGIAPHLAGFIGRVETYVASLTHSSLSRAA</sequence>
<comment type="caution">
    <text evidence="1">The sequence shown here is derived from an EMBL/GenBank/DDBJ whole genome shotgun (WGS) entry which is preliminary data.</text>
</comment>
<evidence type="ECO:0000313" key="1">
    <source>
        <dbReference type="EMBL" id="MDN3571867.1"/>
    </source>
</evidence>
<name>A0ABT8APN8_9HYPH</name>
<dbReference type="Proteomes" id="UP001244297">
    <property type="component" value="Unassembled WGS sequence"/>
</dbReference>
<gene>
    <name evidence="1" type="ORF">QWZ18_14675</name>
</gene>
<proteinExistence type="predicted"/>
<accession>A0ABT8APN8</accession>
<dbReference type="EMBL" id="JAUFPT010000050">
    <property type="protein sequence ID" value="MDN3571867.1"/>
    <property type="molecule type" value="Genomic_DNA"/>
</dbReference>
<dbReference type="RefSeq" id="WP_238293933.1">
    <property type="nucleotide sequence ID" value="NZ_BPQS01000087.1"/>
</dbReference>
<reference evidence="2" key="1">
    <citation type="journal article" date="2019" name="Int. J. Syst. Evol. Microbiol.">
        <title>The Global Catalogue of Microorganisms (GCM) 10K type strain sequencing project: providing services to taxonomists for standard genome sequencing and annotation.</title>
        <authorList>
            <consortium name="The Broad Institute Genomics Platform"/>
            <consortium name="The Broad Institute Genome Sequencing Center for Infectious Disease"/>
            <person name="Wu L."/>
            <person name="Ma J."/>
        </authorList>
    </citation>
    <scope>NUCLEOTIDE SEQUENCE [LARGE SCALE GENOMIC DNA]</scope>
    <source>
        <strain evidence="2">CECT 7806</strain>
    </source>
</reference>
<keyword evidence="2" id="KW-1185">Reference proteome</keyword>
<protein>
    <submittedName>
        <fullName evidence="1">Uncharacterized protein</fullName>
    </submittedName>
</protein>
<evidence type="ECO:0000313" key="2">
    <source>
        <dbReference type="Proteomes" id="UP001244297"/>
    </source>
</evidence>
<organism evidence="1 2">
    <name type="scientific">Methylobacterium longum</name>
    <dbReference type="NCBI Taxonomy" id="767694"/>
    <lineage>
        <taxon>Bacteria</taxon>
        <taxon>Pseudomonadati</taxon>
        <taxon>Pseudomonadota</taxon>
        <taxon>Alphaproteobacteria</taxon>
        <taxon>Hyphomicrobiales</taxon>
        <taxon>Methylobacteriaceae</taxon>
        <taxon>Methylobacterium</taxon>
    </lineage>
</organism>